<dbReference type="EMBL" id="WSES01000004">
    <property type="protein sequence ID" value="MVW61124.1"/>
    <property type="molecule type" value="Genomic_DNA"/>
</dbReference>
<feature type="transmembrane region" description="Helical" evidence="5">
    <location>
        <begin position="25"/>
        <end position="49"/>
    </location>
</feature>
<sequence>MNAIADAVARAFTLLFTGDPDLWRIVWVSLKTSIVGLLLATPPAILIGYVVAMRKFRGRRIVIWLAQAALSLPTVLIGLLLYLLLSRHGPLGGLQWLFSQPGIVFGQCVVALPVLLAFTLAAVQGLDPRYAETAIALGAAPMQVMVRVLYEARFGVMAAVLSGFGRVISEVGCALMVGGNIEGETRTITTAIALETSKGEFAQGIALGIVLVSIALLMNGALMLLQGDAHTARERA</sequence>
<dbReference type="GO" id="GO:0005886">
    <property type="term" value="C:plasma membrane"/>
    <property type="evidence" value="ECO:0007669"/>
    <property type="project" value="UniProtKB-SubCell"/>
</dbReference>
<evidence type="ECO:0000313" key="7">
    <source>
        <dbReference type="EMBL" id="MVW61124.1"/>
    </source>
</evidence>
<keyword evidence="5" id="KW-0813">Transport</keyword>
<comment type="similarity">
    <text evidence="5">Belongs to the binding-protein-dependent transport system permease family.</text>
</comment>
<evidence type="ECO:0000256" key="2">
    <source>
        <dbReference type="ARBA" id="ARBA00022692"/>
    </source>
</evidence>
<dbReference type="Gene3D" id="1.10.3720.10">
    <property type="entry name" value="MetI-like"/>
    <property type="match status" value="1"/>
</dbReference>
<feature type="transmembrane region" description="Helical" evidence="5">
    <location>
        <begin position="104"/>
        <end position="123"/>
    </location>
</feature>
<evidence type="ECO:0000313" key="8">
    <source>
        <dbReference type="Proteomes" id="UP000443353"/>
    </source>
</evidence>
<dbReference type="InterPro" id="IPR049783">
    <property type="entry name" value="ABC_perm_TupB-like"/>
</dbReference>
<reference evidence="7 8" key="1">
    <citation type="submission" date="2019-12" db="EMBL/GenBank/DDBJ databases">
        <authorList>
            <person name="Li C."/>
            <person name="Zhao J."/>
        </authorList>
    </citation>
    <scope>NUCLEOTIDE SEQUENCE [LARGE SCALE GENOMIC DNA]</scope>
    <source>
        <strain evidence="7 8">NEAU-DD11</strain>
    </source>
</reference>
<feature type="domain" description="ABC transmembrane type-1" evidence="6">
    <location>
        <begin position="26"/>
        <end position="222"/>
    </location>
</feature>
<dbReference type="PANTHER" id="PTHR43632:SF1">
    <property type="entry name" value="PERMEASE COMPONENT OF TUNGSTATE ABC TRANSPORTER"/>
    <property type="match status" value="1"/>
</dbReference>
<gene>
    <name evidence="7" type="ORF">GPY61_14420</name>
</gene>
<evidence type="ECO:0000256" key="3">
    <source>
        <dbReference type="ARBA" id="ARBA00022989"/>
    </source>
</evidence>
<dbReference type="InterPro" id="IPR000515">
    <property type="entry name" value="MetI-like"/>
</dbReference>
<feature type="transmembrane region" description="Helical" evidence="5">
    <location>
        <begin position="204"/>
        <end position="225"/>
    </location>
</feature>
<comment type="caution">
    <text evidence="7">The sequence shown here is derived from an EMBL/GenBank/DDBJ whole genome shotgun (WGS) entry which is preliminary data.</text>
</comment>
<evidence type="ECO:0000256" key="1">
    <source>
        <dbReference type="ARBA" id="ARBA00004651"/>
    </source>
</evidence>
<evidence type="ECO:0000256" key="5">
    <source>
        <dbReference type="RuleBase" id="RU363032"/>
    </source>
</evidence>
<dbReference type="PANTHER" id="PTHR43632">
    <property type="entry name" value="PERMEASE COMPONENT OF TUNGSTATE ABC TRANSPORTER"/>
    <property type="match status" value="1"/>
</dbReference>
<keyword evidence="8" id="KW-1185">Reference proteome</keyword>
<dbReference type="GO" id="GO:0055085">
    <property type="term" value="P:transmembrane transport"/>
    <property type="evidence" value="ECO:0007669"/>
    <property type="project" value="InterPro"/>
</dbReference>
<keyword evidence="2 5" id="KW-0812">Transmembrane</keyword>
<dbReference type="RefSeq" id="WP_056130312.1">
    <property type="nucleotide sequence ID" value="NZ_CP168562.1"/>
</dbReference>
<evidence type="ECO:0000259" key="6">
    <source>
        <dbReference type="PROSITE" id="PS50928"/>
    </source>
</evidence>
<evidence type="ECO:0000256" key="4">
    <source>
        <dbReference type="ARBA" id="ARBA00023136"/>
    </source>
</evidence>
<accession>A0A7X3G169</accession>
<comment type="subcellular location">
    <subcellularLocation>
        <location evidence="1 5">Cell membrane</location>
        <topology evidence="1 5">Multi-pass membrane protein</topology>
    </subcellularLocation>
</comment>
<dbReference type="NCBIfam" id="NF038017">
    <property type="entry name" value="ABC_perm1"/>
    <property type="match status" value="1"/>
</dbReference>
<keyword evidence="4 5" id="KW-0472">Membrane</keyword>
<dbReference type="AlphaFoldDB" id="A0A7X3G169"/>
<dbReference type="SUPFAM" id="SSF161098">
    <property type="entry name" value="MetI-like"/>
    <property type="match status" value="1"/>
</dbReference>
<dbReference type="PROSITE" id="PS50928">
    <property type="entry name" value="ABC_TM1"/>
    <property type="match status" value="1"/>
</dbReference>
<proteinExistence type="inferred from homology"/>
<protein>
    <submittedName>
        <fullName evidence="7">ABC transporter permease subunit</fullName>
    </submittedName>
</protein>
<feature type="transmembrane region" description="Helical" evidence="5">
    <location>
        <begin position="61"/>
        <end position="84"/>
    </location>
</feature>
<keyword evidence="3 5" id="KW-1133">Transmembrane helix</keyword>
<dbReference type="InterPro" id="IPR035906">
    <property type="entry name" value="MetI-like_sf"/>
</dbReference>
<dbReference type="CDD" id="cd06261">
    <property type="entry name" value="TM_PBP2"/>
    <property type="match status" value="1"/>
</dbReference>
<dbReference type="Pfam" id="PF00528">
    <property type="entry name" value="BPD_transp_1"/>
    <property type="match status" value="1"/>
</dbReference>
<name>A0A7X3G169_9BURK</name>
<organism evidence="7 8">
    <name type="scientific">Massilia cellulosiltytica</name>
    <dbReference type="NCBI Taxonomy" id="2683234"/>
    <lineage>
        <taxon>Bacteria</taxon>
        <taxon>Pseudomonadati</taxon>
        <taxon>Pseudomonadota</taxon>
        <taxon>Betaproteobacteria</taxon>
        <taxon>Burkholderiales</taxon>
        <taxon>Oxalobacteraceae</taxon>
        <taxon>Telluria group</taxon>
        <taxon>Massilia</taxon>
    </lineage>
</organism>
<dbReference type="Proteomes" id="UP000443353">
    <property type="component" value="Unassembled WGS sequence"/>
</dbReference>